<dbReference type="KEGG" id="vg:75690749"/>
<dbReference type="Proteomes" id="UP000827432">
    <property type="component" value="Segment"/>
</dbReference>
<keyword evidence="2" id="KW-1185">Reference proteome</keyword>
<name>A0AAE7V4R2_9CAUD</name>
<organism evidence="1 2">
    <name type="scientific">uncultured phage cr2_1</name>
    <dbReference type="NCBI Taxonomy" id="2986394"/>
    <lineage>
        <taxon>Viruses</taxon>
        <taxon>Duplodnaviria</taxon>
        <taxon>Heunggongvirae</taxon>
        <taxon>Uroviricota</taxon>
        <taxon>Caudoviricetes</taxon>
        <taxon>Crassvirales</taxon>
        <taxon>Crevaviridae</taxon>
        <taxon>Coarsevirinae</taxon>
        <taxon>Junduvirus</taxon>
        <taxon>Junduvirus communis</taxon>
    </lineage>
</organism>
<accession>A0AAE7V4R2</accession>
<evidence type="ECO:0000313" key="1">
    <source>
        <dbReference type="EMBL" id="QWM90447.1"/>
    </source>
</evidence>
<proteinExistence type="predicted"/>
<sequence>MNLTHAYSKYIENAYTNSDNTDDDADVPRVTSPSSLLGSADRYKAPRVGSCKAIQDTIVTLSITDAFRSFVTFCIERGGTPIYTLSLLNVTLSITKDT</sequence>
<gene>
    <name evidence="1" type="primary">gp_26584</name>
</gene>
<dbReference type="EMBL" id="MZ130489">
    <property type="protein sequence ID" value="QWM90447.1"/>
    <property type="molecule type" value="Genomic_DNA"/>
</dbReference>
<evidence type="ECO:0000313" key="2">
    <source>
        <dbReference type="Proteomes" id="UP000827432"/>
    </source>
</evidence>
<reference evidence="1 2" key="1">
    <citation type="submission" date="2021-04" db="EMBL/GenBank/DDBJ databases">
        <authorList>
            <person name="Shkoporov A.N."/>
            <person name="Stockdale S.R."/>
            <person name="Guerin E."/>
            <person name="Ross R.P."/>
            <person name="Hill C."/>
        </authorList>
    </citation>
    <scope>NUCLEOTIDE SEQUENCE [LARGE SCALE GENOMIC DNA]</scope>
    <source>
        <strain evidence="2">cr2_1</strain>
    </source>
</reference>
<protein>
    <submittedName>
        <fullName evidence="1">Uncharacterized protein</fullName>
    </submittedName>
</protein>
<dbReference type="RefSeq" id="YP_010360019.1">
    <property type="nucleotide sequence ID" value="NC_062779.1"/>
</dbReference>
<dbReference type="GeneID" id="75690749"/>